<dbReference type="PANTHER" id="PTHR43179:SF12">
    <property type="entry name" value="GALACTOFURANOSYLTRANSFERASE GLFT2"/>
    <property type="match status" value="1"/>
</dbReference>
<proteinExistence type="inferred from homology"/>
<dbReference type="Pfam" id="PF13641">
    <property type="entry name" value="Glyco_tranf_2_3"/>
    <property type="match status" value="1"/>
</dbReference>
<dbReference type="GO" id="GO:0016757">
    <property type="term" value="F:glycosyltransferase activity"/>
    <property type="evidence" value="ECO:0007669"/>
    <property type="project" value="UniProtKB-KW"/>
</dbReference>
<dbReference type="SUPFAM" id="SSF53448">
    <property type="entry name" value="Nucleotide-diphospho-sugar transferases"/>
    <property type="match status" value="1"/>
</dbReference>
<evidence type="ECO:0000313" key="5">
    <source>
        <dbReference type="EMBL" id="QQQ42952.1"/>
    </source>
</evidence>
<evidence type="ECO:0000259" key="4">
    <source>
        <dbReference type="Pfam" id="PF00535"/>
    </source>
</evidence>
<evidence type="ECO:0000256" key="1">
    <source>
        <dbReference type="ARBA" id="ARBA00006739"/>
    </source>
</evidence>
<dbReference type="EMBL" id="CP067993">
    <property type="protein sequence ID" value="QQQ42952.1"/>
    <property type="molecule type" value="Genomic_DNA"/>
</dbReference>
<evidence type="ECO:0000256" key="3">
    <source>
        <dbReference type="ARBA" id="ARBA00022679"/>
    </source>
</evidence>
<evidence type="ECO:0000313" key="6">
    <source>
        <dbReference type="Proteomes" id="UP000596095"/>
    </source>
</evidence>
<comment type="similarity">
    <text evidence="1">Belongs to the glycosyltransferase 2 family.</text>
</comment>
<dbReference type="Gene3D" id="3.90.550.10">
    <property type="entry name" value="Spore Coat Polysaccharide Biosynthesis Protein SpsA, Chain A"/>
    <property type="match status" value="1"/>
</dbReference>
<dbReference type="AlphaFoldDB" id="A0ABD7C7F5"/>
<protein>
    <submittedName>
        <fullName evidence="5">Glycosyltransferase family 2 protein</fullName>
    </submittedName>
</protein>
<accession>A0ABD7C7F5</accession>
<evidence type="ECO:0000256" key="2">
    <source>
        <dbReference type="ARBA" id="ARBA00022676"/>
    </source>
</evidence>
<dbReference type="RefSeq" id="WP_049424887.1">
    <property type="nucleotide sequence ID" value="NZ_CP067993.1"/>
</dbReference>
<dbReference type="InterPro" id="IPR001173">
    <property type="entry name" value="Glyco_trans_2-like"/>
</dbReference>
<organism evidence="5 6">
    <name type="scientific">Stenotrophomonas maltophilia</name>
    <name type="common">Pseudomonas maltophilia</name>
    <name type="synonym">Xanthomonas maltophilia</name>
    <dbReference type="NCBI Taxonomy" id="40324"/>
    <lineage>
        <taxon>Bacteria</taxon>
        <taxon>Pseudomonadati</taxon>
        <taxon>Pseudomonadota</taxon>
        <taxon>Gammaproteobacteria</taxon>
        <taxon>Lysobacterales</taxon>
        <taxon>Lysobacteraceae</taxon>
        <taxon>Stenotrophomonas</taxon>
        <taxon>Stenotrophomonas maltophilia group</taxon>
    </lineage>
</organism>
<gene>
    <name evidence="5" type="ORF">JJL50_02530</name>
</gene>
<feature type="domain" description="Glycosyltransferase 2-like" evidence="4">
    <location>
        <begin position="21"/>
        <end position="131"/>
    </location>
</feature>
<dbReference type="Proteomes" id="UP000596095">
    <property type="component" value="Chromosome"/>
</dbReference>
<keyword evidence="2" id="KW-0328">Glycosyltransferase</keyword>
<dbReference type="Pfam" id="PF00535">
    <property type="entry name" value="Glycos_transf_2"/>
    <property type="match status" value="1"/>
</dbReference>
<dbReference type="PANTHER" id="PTHR43179">
    <property type="entry name" value="RHAMNOSYLTRANSFERASE WBBL"/>
    <property type="match status" value="1"/>
</dbReference>
<keyword evidence="3" id="KW-0808">Transferase</keyword>
<dbReference type="InterPro" id="IPR029044">
    <property type="entry name" value="Nucleotide-diphossugar_trans"/>
</dbReference>
<reference evidence="5 6" key="1">
    <citation type="submission" date="2021-01" db="EMBL/GenBank/DDBJ databases">
        <title>Genome Characterization of a novel Stenotrophomonas isolate with high keratinase activity.</title>
        <authorList>
            <person name="Cao Z.-J."/>
        </authorList>
    </citation>
    <scope>NUCLEOTIDE SEQUENCE [LARGE SCALE GENOMIC DNA]</scope>
    <source>
        <strain evidence="5 6">DHHJ</strain>
    </source>
</reference>
<name>A0ABD7C7F5_STEMA</name>
<sequence>MDSKALPRLGRLRVQAVLYGNEPESILRTVEHLDRAAELAIQAGAFGQVVLAYGDSSPSDELRQVVEAAKQKAQILADIEYIHFGANMGSAGGHNALMDVGQTDFTILMNPDIMFAPDALIELARPFHDPAVGMTEPKQLPFEHPKEYDAGTGETPWASGACTLVSRRLLSELEGYDASTFFLYCDDVDLSWRARLKGYKLIYCPHAAVFHDKRMQFGGERSVGWAEKFYSAEAGLLMAYKYCRDDRVKQISNFFAQSGDEVWLDALASFEKRRDEGRLPQRLDPDNKVAFFRDGLYARHRFV</sequence>